<evidence type="ECO:0000256" key="1">
    <source>
        <dbReference type="ARBA" id="ARBA00023002"/>
    </source>
</evidence>
<dbReference type="AlphaFoldDB" id="A0A7K1TFR5"/>
<dbReference type="EMBL" id="WQKZ01000003">
    <property type="protein sequence ID" value="MVN77228.1"/>
    <property type="molecule type" value="Genomic_DNA"/>
</dbReference>
<evidence type="ECO:0000313" key="4">
    <source>
        <dbReference type="Proteomes" id="UP000441336"/>
    </source>
</evidence>
<dbReference type="InterPro" id="IPR036812">
    <property type="entry name" value="NAD(P)_OxRdtase_dom_sf"/>
</dbReference>
<evidence type="ECO:0000259" key="2">
    <source>
        <dbReference type="Pfam" id="PF00248"/>
    </source>
</evidence>
<accession>A0A7K1TFR5</accession>
<dbReference type="Proteomes" id="UP000441336">
    <property type="component" value="Unassembled WGS sequence"/>
</dbReference>
<dbReference type="GO" id="GO:0005737">
    <property type="term" value="C:cytoplasm"/>
    <property type="evidence" value="ECO:0007669"/>
    <property type="project" value="TreeGrafter"/>
</dbReference>
<comment type="caution">
    <text evidence="3">The sequence shown here is derived from an EMBL/GenBank/DDBJ whole genome shotgun (WGS) entry which is preliminary data.</text>
</comment>
<reference evidence="3 4" key="1">
    <citation type="submission" date="2019-12" db="EMBL/GenBank/DDBJ databases">
        <title>Hymenobacter sp. HMF4947 Genome sequencing and assembly.</title>
        <authorList>
            <person name="Kang H."/>
            <person name="Cha I."/>
            <person name="Kim H."/>
            <person name="Joh K."/>
        </authorList>
    </citation>
    <scope>NUCLEOTIDE SEQUENCE [LARGE SCALE GENOMIC DNA]</scope>
    <source>
        <strain evidence="3 4">HMF4947</strain>
    </source>
</reference>
<sequence>MDNTLLVNTTFSLGGNLPINRLGFGAMRIMAQPAWGQPADRPAMLALLRRVVELGVTFIDTADMYGPFISEELIAEALHPYAAELVIGTKGGCVSFGPPPEGVLLDGTPQHLHDALHGSLRRLKLEQIALYQLHRIDPRVPAERTFTFLADAQQKGLVRHLGLSEVSVEDIKLAQQHFPVVSVQNRYSLFDRASEPVLDYCREQGIAFIPWFPIGGGMVQDMTIVEQVAARHQVPARQVALSWLLHHAPNIVPIPGTGSIAHLEENVRAASLQLTAQDMQELDSLRKQ</sequence>
<evidence type="ECO:0000313" key="3">
    <source>
        <dbReference type="EMBL" id="MVN77228.1"/>
    </source>
</evidence>
<keyword evidence="1" id="KW-0560">Oxidoreductase</keyword>
<dbReference type="Pfam" id="PF00248">
    <property type="entry name" value="Aldo_ket_red"/>
    <property type="match status" value="1"/>
</dbReference>
<proteinExistence type="predicted"/>
<dbReference type="InterPro" id="IPR023210">
    <property type="entry name" value="NADP_OxRdtase_dom"/>
</dbReference>
<dbReference type="PANTHER" id="PTHR43625">
    <property type="entry name" value="AFLATOXIN B1 ALDEHYDE REDUCTASE"/>
    <property type="match status" value="1"/>
</dbReference>
<dbReference type="SUPFAM" id="SSF51430">
    <property type="entry name" value="NAD(P)-linked oxidoreductase"/>
    <property type="match status" value="1"/>
</dbReference>
<dbReference type="InterPro" id="IPR050791">
    <property type="entry name" value="Aldo-Keto_reductase"/>
</dbReference>
<dbReference type="GO" id="GO:0016491">
    <property type="term" value="F:oxidoreductase activity"/>
    <property type="evidence" value="ECO:0007669"/>
    <property type="project" value="UniProtKB-KW"/>
</dbReference>
<dbReference type="RefSeq" id="WP_157566061.1">
    <property type="nucleotide sequence ID" value="NZ_WQKZ01000003.1"/>
</dbReference>
<gene>
    <name evidence="3" type="ORF">GO988_12910</name>
</gene>
<dbReference type="CDD" id="cd19088">
    <property type="entry name" value="AKR_AKR13B1"/>
    <property type="match status" value="1"/>
</dbReference>
<dbReference type="PANTHER" id="PTHR43625:SF40">
    <property type="entry name" value="ALDO-KETO REDUCTASE YAKC [NADP(+)]"/>
    <property type="match status" value="1"/>
</dbReference>
<feature type="domain" description="NADP-dependent oxidoreductase" evidence="2">
    <location>
        <begin position="21"/>
        <end position="286"/>
    </location>
</feature>
<organism evidence="3 4">
    <name type="scientific">Hymenobacter ginkgonis</name>
    <dbReference type="NCBI Taxonomy" id="2682976"/>
    <lineage>
        <taxon>Bacteria</taxon>
        <taxon>Pseudomonadati</taxon>
        <taxon>Bacteroidota</taxon>
        <taxon>Cytophagia</taxon>
        <taxon>Cytophagales</taxon>
        <taxon>Hymenobacteraceae</taxon>
        <taxon>Hymenobacter</taxon>
    </lineage>
</organism>
<protein>
    <submittedName>
        <fullName evidence="3">Oxidoreductase</fullName>
    </submittedName>
</protein>
<dbReference type="Gene3D" id="3.20.20.100">
    <property type="entry name" value="NADP-dependent oxidoreductase domain"/>
    <property type="match status" value="1"/>
</dbReference>
<keyword evidence="4" id="KW-1185">Reference proteome</keyword>
<name>A0A7K1TFR5_9BACT</name>